<comment type="caution">
    <text evidence="3">The sequence shown here is derived from an EMBL/GenBank/DDBJ whole genome shotgun (WGS) entry which is preliminary data.</text>
</comment>
<dbReference type="eggNOG" id="COG1368">
    <property type="taxonomic scope" value="Bacteria"/>
</dbReference>
<feature type="transmembrane region" description="Helical" evidence="1">
    <location>
        <begin position="149"/>
        <end position="167"/>
    </location>
</feature>
<keyword evidence="1" id="KW-0812">Transmembrane</keyword>
<dbReference type="SUPFAM" id="SSF53649">
    <property type="entry name" value="Alkaline phosphatase-like"/>
    <property type="match status" value="1"/>
</dbReference>
<evidence type="ECO:0000256" key="1">
    <source>
        <dbReference type="SAM" id="Phobius"/>
    </source>
</evidence>
<dbReference type="InterPro" id="IPR017850">
    <property type="entry name" value="Alkaline_phosphatase_core_sf"/>
</dbReference>
<dbReference type="OrthoDB" id="1376015at2"/>
<dbReference type="Pfam" id="PF00884">
    <property type="entry name" value="Sulfatase"/>
    <property type="match status" value="1"/>
</dbReference>
<feature type="transmembrane region" description="Helical" evidence="1">
    <location>
        <begin position="64"/>
        <end position="88"/>
    </location>
</feature>
<evidence type="ECO:0000313" key="3">
    <source>
        <dbReference type="EMBL" id="KEO60331.1"/>
    </source>
</evidence>
<evidence type="ECO:0000313" key="4">
    <source>
        <dbReference type="Proteomes" id="UP000027471"/>
    </source>
</evidence>
<dbReference type="InterPro" id="IPR000917">
    <property type="entry name" value="Sulfatase_N"/>
</dbReference>
<keyword evidence="1" id="KW-0472">Membrane</keyword>
<dbReference type="EMBL" id="AUNB01000019">
    <property type="protein sequence ID" value="KEO60331.1"/>
    <property type="molecule type" value="Genomic_DNA"/>
</dbReference>
<sequence>MSAIRRAVCLIAAAVILDLVLVMPNQAKGLVIGAVLRLPLELPVILLVLAALPRGAAISKAVRVGLVAALVAMVALKLADIGTFTAFARPFNPAVDLFMIEAGTRLGISTIGLPLVILAALGGALVLAVLIMALWWASGQWVGFARGRIARPLTGIAAGLGVLAISAQVSQTLPLPWHASTTYLAKAHWRSYVQTVADLKRFSIAAANDPFAGTPDLFDRLEGRDVLIVFIESYGRASFENPLYAPTHVATLENAAPKLAAKGLAMRSGWLTSPTAGGQSWLAHSTLESGLTISDQTRYRALLASPRRTLFHLAASAGLRTATVMPGITLSWPEGPMQGFHTILAAKDLGYQGQPFNFVTMPDQYTLSAFDRRVARGPDAGPLFAQIVLLSSHAPWVPVPEMIDWDQVGDGRIFDRWALSGDPPKVVWRDRDRVRDQYRQAVDYSLQAILSYAERHSDNPPLMVVLGDHQAAPFVAQNDSRDVPVHLIGPPDLIADFDAWGWTPGLVPDAQTPVWPMRDFRDRFIKALSTLPIEVAQ</sequence>
<dbReference type="STRING" id="1353528.DT23_13415"/>
<protein>
    <recommendedName>
        <fullName evidence="2">Sulfatase N-terminal domain-containing protein</fullName>
    </recommendedName>
</protein>
<dbReference type="Proteomes" id="UP000027471">
    <property type="component" value="Unassembled WGS sequence"/>
</dbReference>
<feature type="domain" description="Sulfatase N-terminal" evidence="2">
    <location>
        <begin position="225"/>
        <end position="472"/>
    </location>
</feature>
<gene>
    <name evidence="3" type="ORF">DT23_13415</name>
</gene>
<keyword evidence="1" id="KW-1133">Transmembrane helix</keyword>
<feature type="transmembrane region" description="Helical" evidence="1">
    <location>
        <begin position="108"/>
        <end position="137"/>
    </location>
</feature>
<organism evidence="3 4">
    <name type="scientific">Thioclava indica</name>
    <dbReference type="NCBI Taxonomy" id="1353528"/>
    <lineage>
        <taxon>Bacteria</taxon>
        <taxon>Pseudomonadati</taxon>
        <taxon>Pseudomonadota</taxon>
        <taxon>Alphaproteobacteria</taxon>
        <taxon>Rhodobacterales</taxon>
        <taxon>Paracoccaceae</taxon>
        <taxon>Thioclava</taxon>
    </lineage>
</organism>
<proteinExistence type="predicted"/>
<evidence type="ECO:0000259" key="2">
    <source>
        <dbReference type="Pfam" id="PF00884"/>
    </source>
</evidence>
<feature type="transmembrane region" description="Helical" evidence="1">
    <location>
        <begin position="32"/>
        <end position="52"/>
    </location>
</feature>
<dbReference type="Gene3D" id="3.40.720.10">
    <property type="entry name" value="Alkaline Phosphatase, subunit A"/>
    <property type="match status" value="1"/>
</dbReference>
<accession>A0A074JRQ4</accession>
<dbReference type="AlphaFoldDB" id="A0A074JRQ4"/>
<name>A0A074JRQ4_9RHOB</name>
<reference evidence="3 4" key="1">
    <citation type="journal article" date="2015" name="Antonie Van Leeuwenhoek">
        <title>Thioclava indica sp. nov., isolated from surface seawater of the Indian Ocean.</title>
        <authorList>
            <person name="Liu Y."/>
            <person name="Lai Q."/>
            <person name="Du J."/>
            <person name="Xu H."/>
            <person name="Jiang L."/>
            <person name="Shao Z."/>
        </authorList>
    </citation>
    <scope>NUCLEOTIDE SEQUENCE [LARGE SCALE GENOMIC DNA]</scope>
    <source>
        <strain evidence="3 4">DT23-4</strain>
    </source>
</reference>
<dbReference type="RefSeq" id="WP_038130125.1">
    <property type="nucleotide sequence ID" value="NZ_AUNB01000019.1"/>
</dbReference>
<keyword evidence="4" id="KW-1185">Reference proteome</keyword>